<dbReference type="Gene3D" id="2.60.120.10">
    <property type="entry name" value="Jelly Rolls"/>
    <property type="match status" value="1"/>
</dbReference>
<dbReference type="Pfam" id="PF00027">
    <property type="entry name" value="cNMP_binding"/>
    <property type="match status" value="1"/>
</dbReference>
<keyword evidence="3" id="KW-0804">Transcription</keyword>
<dbReference type="Proteomes" id="UP000002359">
    <property type="component" value="Chromosome"/>
</dbReference>
<sequence length="233" mass="27255">MVTIKKGACMILKMHLLLDIIEMNPDVYSLLKLCPYEILRKIHVKRFEDGEFELEQGEIYQYMYIIVEGRVNVYSESENGKKYFLCCSQSGDLIGEMEIFQQVPYISYVKGVGDIIALEIDKDTLLSWMALDQNFSSLFIKKICENSYRMCNRMKRNSLYDLRQRLAYYLLEQFGGKKLASLQFNSERLSQEMAVTQRSINRLLKEFKEKQIIDLGHGKIQLLDHQALTSLLD</sequence>
<dbReference type="GO" id="GO:0003700">
    <property type="term" value="F:DNA-binding transcription factor activity"/>
    <property type="evidence" value="ECO:0007669"/>
    <property type="project" value="TreeGrafter"/>
</dbReference>
<dbReference type="KEGG" id="ssw:SSGZ1_0726"/>
<evidence type="ECO:0000256" key="1">
    <source>
        <dbReference type="ARBA" id="ARBA00023015"/>
    </source>
</evidence>
<gene>
    <name evidence="5" type="ordered locus">SSGZ1_0726</name>
</gene>
<protein>
    <submittedName>
        <fullName evidence="5">Cyclic nucleotide-binding protein</fullName>
    </submittedName>
</protein>
<evidence type="ECO:0000256" key="2">
    <source>
        <dbReference type="ARBA" id="ARBA00023125"/>
    </source>
</evidence>
<dbReference type="InterPro" id="IPR000595">
    <property type="entry name" value="cNMP-bd_dom"/>
</dbReference>
<dbReference type="SMART" id="SM00100">
    <property type="entry name" value="cNMP"/>
    <property type="match status" value="1"/>
</dbReference>
<dbReference type="SUPFAM" id="SSF51206">
    <property type="entry name" value="cAMP-binding domain-like"/>
    <property type="match status" value="1"/>
</dbReference>
<dbReference type="GO" id="GO:0005829">
    <property type="term" value="C:cytosol"/>
    <property type="evidence" value="ECO:0007669"/>
    <property type="project" value="TreeGrafter"/>
</dbReference>
<dbReference type="PATRIC" id="fig|423211.3.peg.715"/>
<evidence type="ECO:0000256" key="3">
    <source>
        <dbReference type="ARBA" id="ARBA00023163"/>
    </source>
</evidence>
<organism evidence="5 6">
    <name type="scientific">Streptococcus suis (strain GZ1)</name>
    <dbReference type="NCBI Taxonomy" id="423211"/>
    <lineage>
        <taxon>Bacteria</taxon>
        <taxon>Bacillati</taxon>
        <taxon>Bacillota</taxon>
        <taxon>Bacilli</taxon>
        <taxon>Lactobacillales</taxon>
        <taxon>Streptococcaceae</taxon>
        <taxon>Streptococcus</taxon>
    </lineage>
</organism>
<dbReference type="GO" id="GO:0003677">
    <property type="term" value="F:DNA binding"/>
    <property type="evidence" value="ECO:0007669"/>
    <property type="project" value="UniProtKB-KW"/>
</dbReference>
<dbReference type="HOGENOM" id="CLU_075053_14_0_9"/>
<dbReference type="InterPro" id="IPR012318">
    <property type="entry name" value="HTH_CRP"/>
</dbReference>
<keyword evidence="1" id="KW-0805">Transcription regulation</keyword>
<accession>D5AH68</accession>
<dbReference type="AlphaFoldDB" id="D5AH68"/>
<keyword evidence="2" id="KW-0238">DNA-binding</keyword>
<dbReference type="PANTHER" id="PTHR24567:SF77">
    <property type="entry name" value="NUCLEOSIDE-RESPONSIVE TRANSCRIPTIONAL ACTIVATOR OF NUCLEOSIDE UTILIZATION DEOR"/>
    <property type="match status" value="1"/>
</dbReference>
<name>D5AH68_STRGZ</name>
<dbReference type="PROSITE" id="PS50042">
    <property type="entry name" value="CNMP_BINDING_3"/>
    <property type="match status" value="1"/>
</dbReference>
<reference evidence="5 6" key="1">
    <citation type="journal article" date="2009" name="J. Infect. Dis.">
        <title>Clinical, experimental, and genomic differences between intermediately pathogenic, highly pathogenic, and epidemic Streptococcus suis.</title>
        <authorList>
            <person name="Ye C."/>
            <person name="Zheng H."/>
            <person name="Zhang J."/>
            <person name="Jing H."/>
            <person name="Wang L."/>
            <person name="Xiong Y."/>
            <person name="Wang W."/>
            <person name="Zhou Z."/>
            <person name="Sun Q."/>
            <person name="Luo X."/>
            <person name="Du H."/>
            <person name="Gottschalk M."/>
            <person name="Xu J."/>
        </authorList>
    </citation>
    <scope>NUCLEOTIDE SEQUENCE [LARGE SCALE GENOMIC DNA]</scope>
    <source>
        <strain evidence="5 6">GZ1</strain>
    </source>
</reference>
<dbReference type="InterPro" id="IPR050397">
    <property type="entry name" value="Env_Response_Regulators"/>
</dbReference>
<dbReference type="InterPro" id="IPR036390">
    <property type="entry name" value="WH_DNA-bd_sf"/>
</dbReference>
<dbReference type="InterPro" id="IPR014710">
    <property type="entry name" value="RmlC-like_jellyroll"/>
</dbReference>
<evidence type="ECO:0000259" key="4">
    <source>
        <dbReference type="PROSITE" id="PS50042"/>
    </source>
</evidence>
<dbReference type="InterPro" id="IPR018490">
    <property type="entry name" value="cNMP-bd_dom_sf"/>
</dbReference>
<dbReference type="CDD" id="cd00038">
    <property type="entry name" value="CAP_ED"/>
    <property type="match status" value="1"/>
</dbReference>
<feature type="domain" description="Cyclic nucleotide-binding" evidence="4">
    <location>
        <begin position="37"/>
        <end position="125"/>
    </location>
</feature>
<evidence type="ECO:0000313" key="5">
    <source>
        <dbReference type="EMBL" id="ADE31183.1"/>
    </source>
</evidence>
<evidence type="ECO:0000313" key="6">
    <source>
        <dbReference type="Proteomes" id="UP000002359"/>
    </source>
</evidence>
<dbReference type="Pfam" id="PF13545">
    <property type="entry name" value="HTH_Crp_2"/>
    <property type="match status" value="1"/>
</dbReference>
<proteinExistence type="predicted"/>
<dbReference type="EMBL" id="CP000837">
    <property type="protein sequence ID" value="ADE31183.1"/>
    <property type="molecule type" value="Genomic_DNA"/>
</dbReference>
<dbReference type="SUPFAM" id="SSF46785">
    <property type="entry name" value="Winged helix' DNA-binding domain"/>
    <property type="match status" value="1"/>
</dbReference>
<dbReference type="PANTHER" id="PTHR24567">
    <property type="entry name" value="CRP FAMILY TRANSCRIPTIONAL REGULATORY PROTEIN"/>
    <property type="match status" value="1"/>
</dbReference>